<dbReference type="Proteomes" id="UP000448292">
    <property type="component" value="Unassembled WGS sequence"/>
</dbReference>
<accession>A0A7M3M933</accession>
<name>A0A7M3M933_9BACT</name>
<organism evidence="1 2">
    <name type="scientific">Oceanidesulfovibrio indonesiensis</name>
    <dbReference type="NCBI Taxonomy" id="54767"/>
    <lineage>
        <taxon>Bacteria</taxon>
        <taxon>Pseudomonadati</taxon>
        <taxon>Thermodesulfobacteriota</taxon>
        <taxon>Desulfovibrionia</taxon>
        <taxon>Desulfovibrionales</taxon>
        <taxon>Desulfovibrionaceae</taxon>
        <taxon>Oceanidesulfovibrio</taxon>
    </lineage>
</organism>
<sequence>GEYLAFALRLDTRRVSPAVFKKYTLLAMEEAEKQAKEEGRKYLSRERKKEIKEQVRIKLMARAMPVPAVFDVVWNTTSHTIYLASTNNKVRELFNNHFTDTFELHLEPVTPYFQALRLLGEEAQPAIDAVEPARFM</sequence>
<proteinExistence type="predicted"/>
<evidence type="ECO:0000313" key="1">
    <source>
        <dbReference type="EMBL" id="TVM05743.1"/>
    </source>
</evidence>
<reference evidence="1 2" key="1">
    <citation type="submission" date="2018-06" db="EMBL/GenBank/DDBJ databases">
        <title>Complete genome of Desulfovibrio indonesiensis P37SLT.</title>
        <authorList>
            <person name="Crispim J.S."/>
            <person name="Vidigal P.M.P."/>
            <person name="Silva L.C.F."/>
            <person name="Laguardia C.N."/>
            <person name="Araujo L.C."/>
            <person name="Dias R.S."/>
            <person name="Sousa M.P."/>
            <person name="Paula S.O."/>
            <person name="Silva C."/>
        </authorList>
    </citation>
    <scope>NUCLEOTIDE SEQUENCE [LARGE SCALE GENOMIC DNA]</scope>
    <source>
        <strain evidence="1 2">P37SLT</strain>
    </source>
</reference>
<evidence type="ECO:0008006" key="3">
    <source>
        <dbReference type="Google" id="ProtNLM"/>
    </source>
</evidence>
<keyword evidence="2" id="KW-1185">Reference proteome</keyword>
<dbReference type="RefSeq" id="WP_144304777.1">
    <property type="nucleotide sequence ID" value="NZ_QMIE01000235.1"/>
</dbReference>
<dbReference type="AlphaFoldDB" id="A0A7M3M933"/>
<comment type="caution">
    <text evidence="1">The sequence shown here is derived from an EMBL/GenBank/DDBJ whole genome shotgun (WGS) entry which is preliminary data.</text>
</comment>
<dbReference type="EMBL" id="QMIE01000235">
    <property type="protein sequence ID" value="TVM05743.1"/>
    <property type="molecule type" value="Genomic_DNA"/>
</dbReference>
<dbReference type="OrthoDB" id="9793997at2"/>
<evidence type="ECO:0000313" key="2">
    <source>
        <dbReference type="Proteomes" id="UP000448292"/>
    </source>
</evidence>
<protein>
    <recommendedName>
        <fullName evidence="3">Recombination-associated protein RdgC</fullName>
    </recommendedName>
</protein>
<feature type="non-terminal residue" evidence="1">
    <location>
        <position position="1"/>
    </location>
</feature>
<gene>
    <name evidence="1" type="ORF">DPQ33_19590</name>
</gene>